<dbReference type="AlphaFoldDB" id="A0A3B0Y6Z2"/>
<feature type="region of interest" description="Disordered" evidence="2">
    <location>
        <begin position="91"/>
        <end position="145"/>
    </location>
</feature>
<organism evidence="4">
    <name type="scientific">hydrothermal vent metagenome</name>
    <dbReference type="NCBI Taxonomy" id="652676"/>
    <lineage>
        <taxon>unclassified sequences</taxon>
        <taxon>metagenomes</taxon>
        <taxon>ecological metagenomes</taxon>
    </lineage>
</organism>
<dbReference type="PROSITE" id="PS50887">
    <property type="entry name" value="GGDEF"/>
    <property type="match status" value="1"/>
</dbReference>
<accession>A0A3B0Y6Z2</accession>
<dbReference type="Pfam" id="PF20975">
    <property type="entry name" value="DGCcoil"/>
    <property type="match status" value="2"/>
</dbReference>
<dbReference type="GO" id="GO:0052621">
    <property type="term" value="F:diguanylate cyclase activity"/>
    <property type="evidence" value="ECO:0007669"/>
    <property type="project" value="TreeGrafter"/>
</dbReference>
<dbReference type="CDD" id="cd01949">
    <property type="entry name" value="GGDEF"/>
    <property type="match status" value="1"/>
</dbReference>
<feature type="coiled-coil region" evidence="1">
    <location>
        <begin position="282"/>
        <end position="330"/>
    </location>
</feature>
<dbReference type="EMBL" id="UOFN01000047">
    <property type="protein sequence ID" value="VAW75381.1"/>
    <property type="molecule type" value="Genomic_DNA"/>
</dbReference>
<feature type="compositionally biased region" description="Polar residues" evidence="2">
    <location>
        <begin position="123"/>
        <end position="134"/>
    </location>
</feature>
<protein>
    <recommendedName>
        <fullName evidence="3">GGDEF domain-containing protein</fullName>
    </recommendedName>
</protein>
<evidence type="ECO:0000259" key="3">
    <source>
        <dbReference type="PROSITE" id="PS50887"/>
    </source>
</evidence>
<dbReference type="InterPro" id="IPR048516">
    <property type="entry name" value="DGCcoil"/>
</dbReference>
<dbReference type="InterPro" id="IPR050469">
    <property type="entry name" value="Diguanylate_Cyclase"/>
</dbReference>
<dbReference type="SMART" id="SM00267">
    <property type="entry name" value="GGDEF"/>
    <property type="match status" value="1"/>
</dbReference>
<keyword evidence="1" id="KW-0175">Coiled coil</keyword>
<evidence type="ECO:0000313" key="4">
    <source>
        <dbReference type="EMBL" id="VAW75381.1"/>
    </source>
</evidence>
<dbReference type="SUPFAM" id="SSF55073">
    <property type="entry name" value="Nucleotide cyclase"/>
    <property type="match status" value="1"/>
</dbReference>
<evidence type="ECO:0000256" key="2">
    <source>
        <dbReference type="SAM" id="MobiDB-lite"/>
    </source>
</evidence>
<dbReference type="PANTHER" id="PTHR45138:SF9">
    <property type="entry name" value="DIGUANYLATE CYCLASE DGCM-RELATED"/>
    <property type="match status" value="1"/>
</dbReference>
<reference evidence="4" key="1">
    <citation type="submission" date="2018-06" db="EMBL/GenBank/DDBJ databases">
        <authorList>
            <person name="Zhirakovskaya E."/>
        </authorList>
    </citation>
    <scope>NUCLEOTIDE SEQUENCE</scope>
</reference>
<name>A0A3B0Y6Z2_9ZZZZ</name>
<gene>
    <name evidence="4" type="ORF">MNBD_GAMMA15-503</name>
</gene>
<proteinExistence type="predicted"/>
<dbReference type="Pfam" id="PF00990">
    <property type="entry name" value="GGDEF"/>
    <property type="match status" value="1"/>
</dbReference>
<dbReference type="Gene3D" id="3.30.70.270">
    <property type="match status" value="1"/>
</dbReference>
<evidence type="ECO:0000256" key="1">
    <source>
        <dbReference type="SAM" id="Coils"/>
    </source>
</evidence>
<dbReference type="InterPro" id="IPR029787">
    <property type="entry name" value="Nucleotide_cyclase"/>
</dbReference>
<dbReference type="NCBIfam" id="TIGR00254">
    <property type="entry name" value="GGDEF"/>
    <property type="match status" value="1"/>
</dbReference>
<dbReference type="FunFam" id="3.30.70.270:FF:000001">
    <property type="entry name" value="Diguanylate cyclase domain protein"/>
    <property type="match status" value="1"/>
</dbReference>
<dbReference type="PANTHER" id="PTHR45138">
    <property type="entry name" value="REGULATORY COMPONENTS OF SENSORY TRANSDUCTION SYSTEM"/>
    <property type="match status" value="1"/>
</dbReference>
<dbReference type="InterPro" id="IPR000160">
    <property type="entry name" value="GGDEF_dom"/>
</dbReference>
<sequence length="491" mass="55786">MDIDTDNQAQELEQWKKKYLDYLEESERSEKQWKDSDELLRKTISRLTLAADGLDDTLDKQLRDLRNAIRDHSSSSQLRVRIDEMSRTLVRLDQSGKQRDVTDESATPAPSGESGGFLKRIFGTSSSPASVSDSETPHDVGSTGSTETIRDILVQLLERLTLPDEFSGHVERIRAHILKMDEGGQWDSVLGEIADLVQAIRAQSLKEKQGIEDFLKQLGERLQEVDRQLAQSEAYYDDTRDAGERLDTQVQQEISGIGNSVRDATDLGQLKQVVRTHIDVILEHMAGHREAEQQRYDEAKREIVVMGERMADMESETETLRSRIDDERSQAKTDALTGIPNRLAWEERLEQEIARWKRFSTPLVLVMWDVDHFKQINDRFGHKAGDKVLRTLAHMLADNVRETDFVARYGGEEFVQLITGTSLEECLPVVEKLRAGIESTAFHFRDERVTITASCGLALFQDGDSADQCFERADKALYRAKDAGRNRCISD</sequence>
<feature type="domain" description="GGDEF" evidence="3">
    <location>
        <begin position="361"/>
        <end position="491"/>
    </location>
</feature>
<dbReference type="InterPro" id="IPR043128">
    <property type="entry name" value="Rev_trsase/Diguanyl_cyclase"/>
</dbReference>